<dbReference type="SUPFAM" id="SSF47060">
    <property type="entry name" value="S15/NS1 RNA-binding domain"/>
    <property type="match status" value="1"/>
</dbReference>
<dbReference type="GO" id="GO:0003735">
    <property type="term" value="F:structural constituent of ribosome"/>
    <property type="evidence" value="ECO:0007669"/>
    <property type="project" value="InterPro"/>
</dbReference>
<dbReference type="SMART" id="SM01387">
    <property type="entry name" value="Ribosomal_S15"/>
    <property type="match status" value="1"/>
</dbReference>
<accession>A0A8J4Q364</accession>
<organism evidence="4 5">
    <name type="scientific">Polysphondylium violaceum</name>
    <dbReference type="NCBI Taxonomy" id="133409"/>
    <lineage>
        <taxon>Eukaryota</taxon>
        <taxon>Amoebozoa</taxon>
        <taxon>Evosea</taxon>
        <taxon>Eumycetozoa</taxon>
        <taxon>Dictyostelia</taxon>
        <taxon>Dictyosteliales</taxon>
        <taxon>Dictyosteliaceae</taxon>
        <taxon>Polysphondylium</taxon>
    </lineage>
</organism>
<dbReference type="Gene3D" id="1.10.287.10">
    <property type="entry name" value="S15/NS1, RNA-binding"/>
    <property type="match status" value="1"/>
</dbReference>
<gene>
    <name evidence="4" type="ORF">CYY_000728</name>
</gene>
<dbReference type="InterPro" id="IPR000589">
    <property type="entry name" value="Ribosomal_uS15"/>
</dbReference>
<dbReference type="OrthoDB" id="441444at2759"/>
<sequence>MLRLFQRSLIVSKDLSRSTSNTAFKYYTTTNNDSKVNKREFNKYKAEKRLMNSLFEEEDITKLPSTNQKIDTEFISEQLGLGEKKNALNINDFLSGDIKNKPGYENFDMTTEESRYALEQLEQILRAPNGRLVVQNLIADLKQTFGLETDSSMEAKLKELNKDMSLKLGSDIEAFLKQHADNISALDNKQKDIVKEYYEKHPYLRHIRQTTFILDLVALSDQYKLSDGDTFEENVKKRFSIRSTPENEGVDQFAQQKPLEEINYIRDGSDNQFVTNTTQDVFEDNIIEVIRSGALSLYFQNLVDNAKEAALPASYQLEQLKQQQLLANELDIADRMTLRDQKELDQQEEQDQDQQEDPEKYLEADVIPELDLMLPVEQQQQAKDPRDLLKYYHIYPRQIRKWIDYSHTPLGLFTSYGVWYNLPEWYSKHFQPTPPENFINPQGNSNIFKQTELPEDLQNVYRFGVTEEEAKLLHPKLKEFLSFRNASQPEVNSYRKQLCIQKYGKNSFDTGSPSVQIAVFTERINTIIAHLAKNKKDFPTKRKLGMLESKRRNMIEYLKKKDVEEYYKVTKDLKIKNYNF</sequence>
<dbReference type="CDD" id="cd00353">
    <property type="entry name" value="Ribosomal_S15p_S13e"/>
    <property type="match status" value="1"/>
</dbReference>
<dbReference type="GO" id="GO:0006412">
    <property type="term" value="P:translation"/>
    <property type="evidence" value="ECO:0007669"/>
    <property type="project" value="InterPro"/>
</dbReference>
<dbReference type="Pfam" id="PF00312">
    <property type="entry name" value="Ribosomal_S15"/>
    <property type="match status" value="1"/>
</dbReference>
<evidence type="ECO:0000313" key="5">
    <source>
        <dbReference type="Proteomes" id="UP000695562"/>
    </source>
</evidence>
<dbReference type="GO" id="GO:0005840">
    <property type="term" value="C:ribosome"/>
    <property type="evidence" value="ECO:0007669"/>
    <property type="project" value="UniProtKB-KW"/>
</dbReference>
<dbReference type="GO" id="GO:1990904">
    <property type="term" value="C:ribonucleoprotein complex"/>
    <property type="evidence" value="ECO:0007669"/>
    <property type="project" value="UniProtKB-KW"/>
</dbReference>
<keyword evidence="3" id="KW-0687">Ribonucleoprotein</keyword>
<dbReference type="HAMAP" id="MF_01343_B">
    <property type="entry name" value="Ribosomal_uS15_B"/>
    <property type="match status" value="1"/>
</dbReference>
<proteinExistence type="inferred from homology"/>
<keyword evidence="2" id="KW-0689">Ribosomal protein</keyword>
<dbReference type="PANTHER" id="PTHR23321:SF26">
    <property type="entry name" value="SMALL RIBOSOMAL SUBUNIT PROTEIN US15M"/>
    <property type="match status" value="1"/>
</dbReference>
<evidence type="ECO:0000313" key="4">
    <source>
        <dbReference type="EMBL" id="KAF2078004.1"/>
    </source>
</evidence>
<dbReference type="PANTHER" id="PTHR23321">
    <property type="entry name" value="RIBOSOMAL PROTEIN S15, BACTERIAL AND ORGANELLAR"/>
    <property type="match status" value="1"/>
</dbReference>
<evidence type="ECO:0000256" key="2">
    <source>
        <dbReference type="ARBA" id="ARBA00022980"/>
    </source>
</evidence>
<comment type="caution">
    <text evidence="4">The sequence shown here is derived from an EMBL/GenBank/DDBJ whole genome shotgun (WGS) entry which is preliminary data.</text>
</comment>
<dbReference type="Proteomes" id="UP000695562">
    <property type="component" value="Unassembled WGS sequence"/>
</dbReference>
<dbReference type="InterPro" id="IPR005290">
    <property type="entry name" value="Ribosomal_uS15_bac-type"/>
</dbReference>
<keyword evidence="5" id="KW-1185">Reference proteome</keyword>
<evidence type="ECO:0008006" key="6">
    <source>
        <dbReference type="Google" id="ProtNLM"/>
    </source>
</evidence>
<dbReference type="EMBL" id="AJWJ01000014">
    <property type="protein sequence ID" value="KAF2078004.1"/>
    <property type="molecule type" value="Genomic_DNA"/>
</dbReference>
<comment type="similarity">
    <text evidence="1">Belongs to the universal ribosomal protein uS15 family.</text>
</comment>
<protein>
    <recommendedName>
        <fullName evidence="6">Ribosomal protein S15</fullName>
    </recommendedName>
</protein>
<reference evidence="4" key="1">
    <citation type="submission" date="2020-01" db="EMBL/GenBank/DDBJ databases">
        <title>Development of genomics and gene disruption for Polysphondylium violaceum indicates a role for the polyketide synthase stlB in stalk morphogenesis.</title>
        <authorList>
            <person name="Narita B."/>
            <person name="Kawabe Y."/>
            <person name="Kin K."/>
            <person name="Saito T."/>
            <person name="Gibbs R."/>
            <person name="Kuspa A."/>
            <person name="Muzny D."/>
            <person name="Queller D."/>
            <person name="Richards S."/>
            <person name="Strassman J."/>
            <person name="Sucgang R."/>
            <person name="Worley K."/>
            <person name="Schaap P."/>
        </authorList>
    </citation>
    <scope>NUCLEOTIDE SEQUENCE</scope>
    <source>
        <strain evidence="4">QSvi11</strain>
    </source>
</reference>
<evidence type="ECO:0000256" key="3">
    <source>
        <dbReference type="ARBA" id="ARBA00023274"/>
    </source>
</evidence>
<dbReference type="PROSITE" id="PS00362">
    <property type="entry name" value="RIBOSOMAL_S15"/>
    <property type="match status" value="1"/>
</dbReference>
<evidence type="ECO:0000256" key="1">
    <source>
        <dbReference type="ARBA" id="ARBA00008434"/>
    </source>
</evidence>
<dbReference type="GO" id="GO:0005737">
    <property type="term" value="C:cytoplasm"/>
    <property type="evidence" value="ECO:0007669"/>
    <property type="project" value="UniProtKB-ARBA"/>
</dbReference>
<dbReference type="NCBIfam" id="TIGR00952">
    <property type="entry name" value="S15_bact"/>
    <property type="match status" value="1"/>
</dbReference>
<name>A0A8J4Q364_9MYCE</name>
<dbReference type="InterPro" id="IPR009068">
    <property type="entry name" value="uS15_NS1_RNA-bd_sf"/>
</dbReference>
<dbReference type="AlphaFoldDB" id="A0A8J4Q364"/>